<evidence type="ECO:0000313" key="1">
    <source>
        <dbReference type="EMBL" id="GHA40191.1"/>
    </source>
</evidence>
<keyword evidence="2" id="KW-1185">Reference proteome</keyword>
<proteinExistence type="predicted"/>
<accession>A0A918SGR6</accession>
<organism evidence="1 2">
    <name type="scientific">Salinimicrobium marinum</name>
    <dbReference type="NCBI Taxonomy" id="680283"/>
    <lineage>
        <taxon>Bacteria</taxon>
        <taxon>Pseudomonadati</taxon>
        <taxon>Bacteroidota</taxon>
        <taxon>Flavobacteriia</taxon>
        <taxon>Flavobacteriales</taxon>
        <taxon>Flavobacteriaceae</taxon>
        <taxon>Salinimicrobium</taxon>
    </lineage>
</organism>
<dbReference type="RefSeq" id="WP_189604809.1">
    <property type="nucleotide sequence ID" value="NZ_BMXB01000008.1"/>
</dbReference>
<evidence type="ECO:0000313" key="2">
    <source>
        <dbReference type="Proteomes" id="UP000610456"/>
    </source>
</evidence>
<gene>
    <name evidence="1" type="ORF">GCM10007103_22040</name>
</gene>
<dbReference type="AlphaFoldDB" id="A0A918SGR6"/>
<dbReference type="Proteomes" id="UP000610456">
    <property type="component" value="Unassembled WGS sequence"/>
</dbReference>
<comment type="caution">
    <text evidence="1">The sequence shown here is derived from an EMBL/GenBank/DDBJ whole genome shotgun (WGS) entry which is preliminary data.</text>
</comment>
<reference evidence="1" key="1">
    <citation type="journal article" date="2014" name="Int. J. Syst. Evol. Microbiol.">
        <title>Complete genome sequence of Corynebacterium casei LMG S-19264T (=DSM 44701T), isolated from a smear-ripened cheese.</title>
        <authorList>
            <consortium name="US DOE Joint Genome Institute (JGI-PGF)"/>
            <person name="Walter F."/>
            <person name="Albersmeier A."/>
            <person name="Kalinowski J."/>
            <person name="Ruckert C."/>
        </authorList>
    </citation>
    <scope>NUCLEOTIDE SEQUENCE</scope>
    <source>
        <strain evidence="1">KCTC 12719</strain>
    </source>
</reference>
<reference evidence="1" key="2">
    <citation type="submission" date="2020-09" db="EMBL/GenBank/DDBJ databases">
        <authorList>
            <person name="Sun Q."/>
            <person name="Kim S."/>
        </authorList>
    </citation>
    <scope>NUCLEOTIDE SEQUENCE</scope>
    <source>
        <strain evidence="1">KCTC 12719</strain>
    </source>
</reference>
<sequence>MIPTLITEGVLSKNRFWKEGNDYEEGVYLAYERFEDHLTVQYLLEQCSELEHEFKEGGKLRNYVKDENAIYRYKGLIEAFSIQVPEKNGNEFYTLIPDLKDKYPVVESFVESLLWRKVQTINEESKKYVNEHVFSYQGTHDYFWEIILAVTGIPNHFFNAHSLHNHLIKFSLADRDANWTQLLKFKYDDESSVKRLIDWAWNQTDKSHISDESVLLSSITLAWFHTSTNRKLRDCSTKALVSLLQNRIDVLLKLLKIFEGVNDPYVYERLFAVAYGCTLRTDQKEKIAKLSEYIFKTIFSDPTGVIPHILLRDYARGAIEYANYLGIELSFELSEVRPPYQSVWPGEIPSREELEEKYDNDKYWDIWHSVMGFEDFARYTIGTNSGASDWSGCKIGETPIDREQIFEEFKNKLGSEQLELLNCLDPIITKEPDDDFKFGDGIEIKIAVGRKTEEELDEIRIKFKKLLTPEFLFQYEQEIEPFLDHNFKIINTGEYFDLRIAQRLIFSKVIN</sequence>
<dbReference type="EMBL" id="BMXB01000008">
    <property type="protein sequence ID" value="GHA40191.1"/>
    <property type="molecule type" value="Genomic_DNA"/>
</dbReference>
<protein>
    <submittedName>
        <fullName evidence="1">Uncharacterized protein</fullName>
    </submittedName>
</protein>
<name>A0A918SGR6_9FLAO</name>